<proteinExistence type="predicted"/>
<dbReference type="Proteomes" id="UP000002287">
    <property type="component" value="Chromosome 1"/>
</dbReference>
<dbReference type="KEGG" id="bvi:Bcep1808_2138"/>
<evidence type="ECO:0000256" key="1">
    <source>
        <dbReference type="SAM" id="MobiDB-lite"/>
    </source>
</evidence>
<dbReference type="EMBL" id="CP000614">
    <property type="protein sequence ID" value="ABO55140.1"/>
    <property type="molecule type" value="Genomic_DNA"/>
</dbReference>
<organism evidence="2 3">
    <name type="scientific">Burkholderia vietnamiensis (strain G4 / LMG 22486)</name>
    <name type="common">Burkholderia cepacia (strain R1808)</name>
    <dbReference type="NCBI Taxonomy" id="269482"/>
    <lineage>
        <taxon>Bacteria</taxon>
        <taxon>Pseudomonadati</taxon>
        <taxon>Pseudomonadota</taxon>
        <taxon>Betaproteobacteria</taxon>
        <taxon>Burkholderiales</taxon>
        <taxon>Burkholderiaceae</taxon>
        <taxon>Burkholderia</taxon>
        <taxon>Burkholderia cepacia complex</taxon>
    </lineage>
</organism>
<dbReference type="HOGENOM" id="CLU_773116_0_0_4"/>
<protein>
    <submittedName>
        <fullName evidence="2">Uncharacterized protein</fullName>
    </submittedName>
</protein>
<accession>A4JFT7</accession>
<feature type="region of interest" description="Disordered" evidence="1">
    <location>
        <begin position="313"/>
        <end position="358"/>
    </location>
</feature>
<name>A4JFT7_BURVG</name>
<gene>
    <name evidence="2" type="ordered locus">Bcep1808_2138</name>
</gene>
<sequence length="358" mass="37362">MSLFPKIAKSAPAARGVESAAQEVARHASRVARAAAAIPCLHLADNAMRRAIISKRVDGVIAALDRGASPFRDDVMDAKPSPSPEEPPVKVSLALAVVDRWDWDMPQHLTDRLARAMAENPDVSPENAFGALPPLIMSAEGRALAILALQRGLRVAASVDSMRAFAIDLANVAFYDCHNGRPNGGARAGCAGLMEALLTLPCAAEAARALSSAPEIDPSAQPLVTTARVLAVNPEIADVIAFRALSLRDARQIVSIAAANINDEEWLSELPPMGTPGQPLTVQDVLPRTCVRLEQAELQSVVRAAELSLVDASATSSTSSQAGQRAPAGADSTSGEASLAQGHAPGSRAGGARKPRRI</sequence>
<dbReference type="AlphaFoldDB" id="A4JFT7"/>
<reference evidence="3" key="1">
    <citation type="submission" date="2007-03" db="EMBL/GenBank/DDBJ databases">
        <title>Complete sequence of chromosome 1 of Burkholderia vietnamiensis G4.</title>
        <authorList>
            <consortium name="US DOE Joint Genome Institute"/>
            <person name="Copeland A."/>
            <person name="Lucas S."/>
            <person name="Lapidus A."/>
            <person name="Barry K."/>
            <person name="Detter J.C."/>
            <person name="Glavina del Rio T."/>
            <person name="Hammon N."/>
            <person name="Israni S."/>
            <person name="Dalin E."/>
            <person name="Tice H."/>
            <person name="Pitluck S."/>
            <person name="Chain P."/>
            <person name="Malfatti S."/>
            <person name="Shin M."/>
            <person name="Vergez L."/>
            <person name="Schmutz J."/>
            <person name="Larimer F."/>
            <person name="Land M."/>
            <person name="Hauser L."/>
            <person name="Kyrpides N."/>
            <person name="Tiedje J."/>
            <person name="Richardson P."/>
        </authorList>
    </citation>
    <scope>NUCLEOTIDE SEQUENCE [LARGE SCALE GENOMIC DNA]</scope>
    <source>
        <strain evidence="3">G4 / LMG 22486</strain>
    </source>
</reference>
<evidence type="ECO:0000313" key="2">
    <source>
        <dbReference type="EMBL" id="ABO55140.1"/>
    </source>
</evidence>
<evidence type="ECO:0000313" key="3">
    <source>
        <dbReference type="Proteomes" id="UP000002287"/>
    </source>
</evidence>